<dbReference type="Proteomes" id="UP001642540">
    <property type="component" value="Unassembled WGS sequence"/>
</dbReference>
<dbReference type="InterPro" id="IPR036322">
    <property type="entry name" value="WD40_repeat_dom_sf"/>
</dbReference>
<evidence type="ECO:0000256" key="4">
    <source>
        <dbReference type="PROSITE-ProRule" id="PRU00221"/>
    </source>
</evidence>
<dbReference type="InterPro" id="IPR011029">
    <property type="entry name" value="DEATH-like_dom_sf"/>
</dbReference>
<name>A0ABP1QTE8_9HEXA</name>
<dbReference type="Pfam" id="PF00400">
    <property type="entry name" value="WD40"/>
    <property type="match status" value="4"/>
</dbReference>
<dbReference type="PANTHER" id="PTHR22845">
    <property type="entry name" value="APOPTOTIC PROTEASE-ACTIVATING FACTOR 1"/>
    <property type="match status" value="1"/>
</dbReference>
<evidence type="ECO:0000256" key="3">
    <source>
        <dbReference type="ARBA" id="ARBA00022737"/>
    </source>
</evidence>
<dbReference type="PROSITE" id="PS50209">
    <property type="entry name" value="CARD"/>
    <property type="match status" value="1"/>
</dbReference>
<accession>A0ABP1QTE8</accession>
<dbReference type="PROSITE" id="PS50082">
    <property type="entry name" value="WD_REPEATS_2"/>
    <property type="match status" value="2"/>
</dbReference>
<dbReference type="InterPro" id="IPR019775">
    <property type="entry name" value="WD40_repeat_CS"/>
</dbReference>
<reference evidence="7 8" key="1">
    <citation type="submission" date="2024-08" db="EMBL/GenBank/DDBJ databases">
        <authorList>
            <person name="Cucini C."/>
            <person name="Frati F."/>
        </authorList>
    </citation>
    <scope>NUCLEOTIDE SEQUENCE [LARGE SCALE GENOMIC DNA]</scope>
</reference>
<evidence type="ECO:0000256" key="1">
    <source>
        <dbReference type="ARBA" id="ARBA00022574"/>
    </source>
</evidence>
<protein>
    <recommendedName>
        <fullName evidence="6">CARD domain-containing protein</fullName>
    </recommendedName>
</protein>
<dbReference type="Gene3D" id="1.25.40.370">
    <property type="match status" value="1"/>
</dbReference>
<dbReference type="Gene3D" id="1.10.10.10">
    <property type="entry name" value="Winged helix-like DNA-binding domain superfamily/Winged helix DNA-binding domain"/>
    <property type="match status" value="1"/>
</dbReference>
<keyword evidence="8" id="KW-1185">Reference proteome</keyword>
<dbReference type="SMART" id="SM00320">
    <property type="entry name" value="WD40"/>
    <property type="match status" value="10"/>
</dbReference>
<dbReference type="Gene3D" id="1.10.8.430">
    <property type="entry name" value="Helical domain of apoptotic protease-activating factors"/>
    <property type="match status" value="1"/>
</dbReference>
<keyword evidence="1 4" id="KW-0853">WD repeat</keyword>
<dbReference type="SUPFAM" id="SSF50998">
    <property type="entry name" value="Quinoprotein alcohol dehydrogenase-like"/>
    <property type="match status" value="1"/>
</dbReference>
<organism evidence="7 8">
    <name type="scientific">Orchesella dallaii</name>
    <dbReference type="NCBI Taxonomy" id="48710"/>
    <lineage>
        <taxon>Eukaryota</taxon>
        <taxon>Metazoa</taxon>
        <taxon>Ecdysozoa</taxon>
        <taxon>Arthropoda</taxon>
        <taxon>Hexapoda</taxon>
        <taxon>Collembola</taxon>
        <taxon>Entomobryomorpha</taxon>
        <taxon>Entomobryoidea</taxon>
        <taxon>Orchesellidae</taxon>
        <taxon>Orchesellinae</taxon>
        <taxon>Orchesella</taxon>
    </lineage>
</organism>
<dbReference type="InterPro" id="IPR011047">
    <property type="entry name" value="Quinoprotein_ADH-like_sf"/>
</dbReference>
<dbReference type="InterPro" id="IPR036388">
    <property type="entry name" value="WH-like_DNA-bd_sf"/>
</dbReference>
<evidence type="ECO:0000256" key="2">
    <source>
        <dbReference type="ARBA" id="ARBA00022703"/>
    </source>
</evidence>
<dbReference type="SUPFAM" id="SSF47986">
    <property type="entry name" value="DEATH domain"/>
    <property type="match status" value="1"/>
</dbReference>
<proteinExistence type="predicted"/>
<dbReference type="InterPro" id="IPR002182">
    <property type="entry name" value="NB-ARC"/>
</dbReference>
<dbReference type="Gene3D" id="1.10.533.10">
    <property type="entry name" value="Death Domain, Fas"/>
    <property type="match status" value="1"/>
</dbReference>
<evidence type="ECO:0000259" key="6">
    <source>
        <dbReference type="PROSITE" id="PS50209"/>
    </source>
</evidence>
<dbReference type="Pfam" id="PF17908">
    <property type="entry name" value="APAF1_C"/>
    <property type="match status" value="1"/>
</dbReference>
<dbReference type="PRINTS" id="PR00364">
    <property type="entry name" value="DISEASERSIST"/>
</dbReference>
<dbReference type="SUPFAM" id="SSF52540">
    <property type="entry name" value="P-loop containing nucleoside triphosphate hydrolases"/>
    <property type="match status" value="1"/>
</dbReference>
<dbReference type="SUPFAM" id="SSF50978">
    <property type="entry name" value="WD40 repeat-like"/>
    <property type="match status" value="1"/>
</dbReference>
<dbReference type="Pfam" id="PF21296">
    <property type="entry name" value="WHD_APAF1"/>
    <property type="match status" value="1"/>
</dbReference>
<feature type="compositionally biased region" description="Low complexity" evidence="5">
    <location>
        <begin position="963"/>
        <end position="976"/>
    </location>
</feature>
<dbReference type="EMBL" id="CAXLJM020000041">
    <property type="protein sequence ID" value="CAL8109683.1"/>
    <property type="molecule type" value="Genomic_DNA"/>
</dbReference>
<evidence type="ECO:0000313" key="7">
    <source>
        <dbReference type="EMBL" id="CAL8109683.1"/>
    </source>
</evidence>
<dbReference type="Gene3D" id="3.40.50.300">
    <property type="entry name" value="P-loop containing nucleotide triphosphate hydrolases"/>
    <property type="match status" value="1"/>
</dbReference>
<dbReference type="PROSITE" id="PS50294">
    <property type="entry name" value="WD_REPEATS_REGION"/>
    <property type="match status" value="1"/>
</dbReference>
<dbReference type="InterPro" id="IPR048975">
    <property type="entry name" value="WHD_APAF1"/>
</dbReference>
<dbReference type="Pfam" id="PF00619">
    <property type="entry name" value="CARD"/>
    <property type="match status" value="1"/>
</dbReference>
<dbReference type="InterPro" id="IPR015943">
    <property type="entry name" value="WD40/YVTN_repeat-like_dom_sf"/>
</dbReference>
<keyword evidence="3" id="KW-0677">Repeat</keyword>
<feature type="domain" description="CARD" evidence="6">
    <location>
        <begin position="16"/>
        <end position="73"/>
    </location>
</feature>
<sequence>MSLMDEQEIARQLTSLVKCRKAITADLDVHDVMPELLSKFVISHTDKQRIDHEKSAEDKADKLLTVLEEKAQKTLNVDIIPAFIQCLQQKYDWLYSRLTEDVTDATPACFENGFKKLMLTEEVMSEVFKDDHDHGLFSTPAGRRIKVLLESGGVPCLPTVAVEREELLKDIRQELETLKRNQYLVICGMAGSGKTVLGIQAVSDEKLVSTKFQNGVFWLAIGKECSESKDALLSKMRILCDKLGESKAPNSIEHGVDILRTAFMKRSDSLLVLDDVWRAEVVRYFDIGCRTLVTTRDLAVMDVVNGRVKYFKVEEGFNKEESLRLFAQALRIKDPDTLPKEAYEIHCQCKGSPMVISLISSLMQDHQVADSGRWAYYLESLSKRKYSKMRKARSYEHESIVDAISLSIESLSDKYRQYYYDFALFQDDVGIPCAVLMTLWNLKRYEVEDIMKDFVRKSMAVEEYDSNKKTYYYSIHDLQLDYLKYQLIADDKSEKDLHERLMERYMEVCGNEFHKLPDDGYAFFYLGYHIYKSGYHHLFPTIYLDLQFIGEKIRVTGPADLLVDIKKYLDFIVCEKEERLKLVEEIQTFAQLEGHKIYGQLDVDIIQIALQAPYLQRVHEQARKLARASPNRLYIEWTNAKSGMWKHPESTVLCSDHVVCAKFVGTGGNHFIAGLHNGTIQLCDLESSAVCHIFFGHSDTVNSLQAMKLNACFRKNGIVQNAAEDRLVFLSASVDKTCKMWDLQSVLEEVELLSAELKSGRLLGTSPSPKLRPDHWNFEHKRDDSYFTFEFHTASVTSAEFAMDGSRVVSTSLNEILVWDSTNGSVVFKISPYFEAFPDLTYQLCRVPPEKYPSYLICSAENQLVLLSPQRSTVYSSVEGHTMRIVDLIFLSADRFCSISENDIGMWKVIKNYPKGKTFRSRSLSPSRCVPPSILNGKLELPQKSNLLQPLDMNLLMTTSITSTDSGGKSPGSKSDCAPSSTNTLVQIDDGNVTITAIRDDILPKKGNGNYLCAAIVKNNEKYLLACGTSDHKIAIWELTARRFLGSFTSHNGWVTCLDFSAVDICTLLSGSEDHCVMVWDIEEEERGTKEPQKHSKFTSSFHESGAQKSHFVSAFISEKNTIQVYRDYKRLFETAQFDFEVTATALSPSASSNSYVVVGTAVGKIYRILFPASSTFVGGTPEKKFDLDIKQIGAHNLRITILQSDQTGQLLISGAADGSFMVFMNFMLIRHVSFSHRPVCGIHFPFLNNVVIICSQDGNVRMIDAVESEAPEFQHVRAPGEKHVTCTEMANDGTQIALGTTEHGIILYSLDKYVGMLCYKILNCQHKSPVRSLAYDAFGTKLAVGHDNGLVTIWKVEGDLFFEEKDLVLHKSWVRKMRFSPCHVSNSKWLITCGDKLVFWSLEKQEEKLRRTSFMTERRRRRSGESPSKSNRLSLEIPTGSKIGRQGKRELLQQFSFRGNFAQNFESDLNFTKVITVDDTGVFYVLESMK</sequence>
<dbReference type="InterPro" id="IPR041452">
    <property type="entry name" value="APAF1_C"/>
</dbReference>
<feature type="repeat" description="WD" evidence="4">
    <location>
        <begin position="1048"/>
        <end position="1090"/>
    </location>
</feature>
<evidence type="ECO:0000256" key="5">
    <source>
        <dbReference type="SAM" id="MobiDB-lite"/>
    </source>
</evidence>
<evidence type="ECO:0000313" key="8">
    <source>
        <dbReference type="Proteomes" id="UP001642540"/>
    </source>
</evidence>
<dbReference type="CDD" id="cd01671">
    <property type="entry name" value="CARD"/>
    <property type="match status" value="1"/>
</dbReference>
<feature type="region of interest" description="Disordered" evidence="5">
    <location>
        <begin position="963"/>
        <end position="982"/>
    </location>
</feature>
<dbReference type="PROSITE" id="PS00678">
    <property type="entry name" value="WD_REPEATS_1"/>
    <property type="match status" value="1"/>
</dbReference>
<dbReference type="InterPro" id="IPR027417">
    <property type="entry name" value="P-loop_NTPase"/>
</dbReference>
<dbReference type="PANTHER" id="PTHR22845:SF5">
    <property type="entry name" value="APOPTOTIC PROTEASE-ACTIVATING FACTOR 1"/>
    <property type="match status" value="1"/>
</dbReference>
<keyword evidence="2" id="KW-0053">Apoptosis</keyword>
<dbReference type="Gene3D" id="2.130.10.10">
    <property type="entry name" value="YVTN repeat-like/Quinoprotein amine dehydrogenase"/>
    <property type="match status" value="4"/>
</dbReference>
<dbReference type="InterPro" id="IPR042197">
    <property type="entry name" value="Apaf_helical"/>
</dbReference>
<gene>
    <name evidence="7" type="ORF">ODALV1_LOCUS13591</name>
</gene>
<feature type="region of interest" description="Disordered" evidence="5">
    <location>
        <begin position="1414"/>
        <end position="1438"/>
    </location>
</feature>
<dbReference type="InterPro" id="IPR001680">
    <property type="entry name" value="WD40_rpt"/>
</dbReference>
<comment type="caution">
    <text evidence="7">The sequence shown here is derived from an EMBL/GenBank/DDBJ whole genome shotgun (WGS) entry which is preliminary data.</text>
</comment>
<feature type="repeat" description="WD" evidence="4">
    <location>
        <begin position="1324"/>
        <end position="1358"/>
    </location>
</feature>
<dbReference type="Pfam" id="PF00931">
    <property type="entry name" value="NB-ARC"/>
    <property type="match status" value="1"/>
</dbReference>
<dbReference type="InterPro" id="IPR001315">
    <property type="entry name" value="CARD"/>
</dbReference>